<reference evidence="2" key="1">
    <citation type="submission" date="2022-09" db="EMBL/GenBank/DDBJ databases">
        <title>Diverse halophilic archaea isolated from saline environments.</title>
        <authorList>
            <person name="Cui H.-L."/>
        </authorList>
    </citation>
    <scope>NUCLEOTIDE SEQUENCE</scope>
    <source>
        <strain evidence="2">ZS-35-S2</strain>
    </source>
</reference>
<dbReference type="GO" id="GO:0016853">
    <property type="term" value="F:isomerase activity"/>
    <property type="evidence" value="ECO:0007669"/>
    <property type="project" value="UniProtKB-KW"/>
</dbReference>
<evidence type="ECO:0000259" key="1">
    <source>
        <dbReference type="Pfam" id="PF01261"/>
    </source>
</evidence>
<proteinExistence type="predicted"/>
<dbReference type="InterPro" id="IPR013022">
    <property type="entry name" value="Xyl_isomerase-like_TIM-brl"/>
</dbReference>
<dbReference type="InterPro" id="IPR050312">
    <property type="entry name" value="IolE/XylAMocC-like"/>
</dbReference>
<feature type="domain" description="Xylose isomerase-like TIM barrel" evidence="1">
    <location>
        <begin position="19"/>
        <end position="248"/>
    </location>
</feature>
<dbReference type="KEGG" id="ssai:N0B31_01010"/>
<keyword evidence="3" id="KW-1185">Reference proteome</keyword>
<gene>
    <name evidence="2" type="ORF">N0B31_01010</name>
</gene>
<sequence>MTIQQGFTVENGADEETAFAFAAERGFDFLELNMDHQFDRRRVDTEAVRDLAATYDLDLLVHLPYRVDVGTPLEHVREGSLRELEASIDTAVELGAETGVYHATTQVRASKWPHDQVRDCLYESIDRLTEYADERGFEAVVENVKSPFFDAGDLPDLFEETAATACLDSGHAHVTGQYGSEQADLLREYGDRISHVHLNETRTASGDEHLPVGLGKVDFEAIAEGMVETDWSGTCTHEVFTFDNEPRAFGKERFDELLSTAKS</sequence>
<accession>A0A9E7UB65</accession>
<dbReference type="Pfam" id="PF01261">
    <property type="entry name" value="AP_endonuc_2"/>
    <property type="match status" value="1"/>
</dbReference>
<dbReference type="EMBL" id="CP104003">
    <property type="protein sequence ID" value="UWM54873.1"/>
    <property type="molecule type" value="Genomic_DNA"/>
</dbReference>
<dbReference type="RefSeq" id="WP_260593878.1">
    <property type="nucleotide sequence ID" value="NZ_CP104003.1"/>
</dbReference>
<organism evidence="2 3">
    <name type="scientific">Salinirubellus salinus</name>
    <dbReference type="NCBI Taxonomy" id="1364945"/>
    <lineage>
        <taxon>Archaea</taxon>
        <taxon>Methanobacteriati</taxon>
        <taxon>Methanobacteriota</taxon>
        <taxon>Stenosarchaea group</taxon>
        <taxon>Halobacteria</taxon>
        <taxon>Halobacteriales</taxon>
        <taxon>Natronomonadaceae</taxon>
        <taxon>Salinirubellus</taxon>
    </lineage>
</organism>
<dbReference type="GeneID" id="74940958"/>
<protein>
    <submittedName>
        <fullName evidence="2">Sugar phosphate isomerase/epimerase</fullName>
    </submittedName>
</protein>
<dbReference type="PANTHER" id="PTHR12110">
    <property type="entry name" value="HYDROXYPYRUVATE ISOMERASE"/>
    <property type="match status" value="1"/>
</dbReference>
<dbReference type="Gene3D" id="3.20.20.150">
    <property type="entry name" value="Divalent-metal-dependent TIM barrel enzymes"/>
    <property type="match status" value="1"/>
</dbReference>
<dbReference type="AlphaFoldDB" id="A0A9E7UB65"/>
<evidence type="ECO:0000313" key="2">
    <source>
        <dbReference type="EMBL" id="UWM54873.1"/>
    </source>
</evidence>
<name>A0A9E7UB65_9EURY</name>
<dbReference type="SUPFAM" id="SSF51658">
    <property type="entry name" value="Xylose isomerase-like"/>
    <property type="match status" value="1"/>
</dbReference>
<dbReference type="Proteomes" id="UP001057580">
    <property type="component" value="Chromosome"/>
</dbReference>
<keyword evidence="2" id="KW-0413">Isomerase</keyword>
<evidence type="ECO:0000313" key="3">
    <source>
        <dbReference type="Proteomes" id="UP001057580"/>
    </source>
</evidence>
<dbReference type="InterPro" id="IPR036237">
    <property type="entry name" value="Xyl_isomerase-like_sf"/>
</dbReference>
<dbReference type="PANTHER" id="PTHR12110:SF21">
    <property type="entry name" value="XYLOSE ISOMERASE-LIKE TIM BARREL DOMAIN-CONTAINING PROTEIN"/>
    <property type="match status" value="1"/>
</dbReference>